<proteinExistence type="inferred from homology"/>
<feature type="transmembrane region" description="Helical" evidence="6">
    <location>
        <begin position="66"/>
        <end position="87"/>
    </location>
</feature>
<feature type="transmembrane region" description="Helical" evidence="6">
    <location>
        <begin position="148"/>
        <end position="170"/>
    </location>
</feature>
<dbReference type="InterPro" id="IPR000620">
    <property type="entry name" value="EamA_dom"/>
</dbReference>
<protein>
    <submittedName>
        <fullName evidence="8">DMT family transporter</fullName>
    </submittedName>
</protein>
<dbReference type="InterPro" id="IPR050638">
    <property type="entry name" value="AA-Vitamin_Transporters"/>
</dbReference>
<evidence type="ECO:0000256" key="1">
    <source>
        <dbReference type="ARBA" id="ARBA00004141"/>
    </source>
</evidence>
<accession>A0ABW3FEV7</accession>
<dbReference type="InterPro" id="IPR037185">
    <property type="entry name" value="EmrE-like"/>
</dbReference>
<dbReference type="EMBL" id="JBHTJV010000002">
    <property type="protein sequence ID" value="MFD0914937.1"/>
    <property type="molecule type" value="Genomic_DNA"/>
</dbReference>
<keyword evidence="4 6" id="KW-1133">Transmembrane helix</keyword>
<dbReference type="SUPFAM" id="SSF103481">
    <property type="entry name" value="Multidrug resistance efflux transporter EmrE"/>
    <property type="match status" value="2"/>
</dbReference>
<evidence type="ECO:0000256" key="2">
    <source>
        <dbReference type="ARBA" id="ARBA00007362"/>
    </source>
</evidence>
<organism evidence="8 9">
    <name type="scientific">Pseudahrensia aquimaris</name>
    <dbReference type="NCBI Taxonomy" id="744461"/>
    <lineage>
        <taxon>Bacteria</taxon>
        <taxon>Pseudomonadati</taxon>
        <taxon>Pseudomonadota</taxon>
        <taxon>Alphaproteobacteria</taxon>
        <taxon>Hyphomicrobiales</taxon>
        <taxon>Ahrensiaceae</taxon>
        <taxon>Pseudahrensia</taxon>
    </lineage>
</organism>
<dbReference type="PANTHER" id="PTHR32322:SF2">
    <property type="entry name" value="EAMA DOMAIN-CONTAINING PROTEIN"/>
    <property type="match status" value="1"/>
</dbReference>
<dbReference type="Gene3D" id="1.10.3730.20">
    <property type="match status" value="1"/>
</dbReference>
<feature type="domain" description="EamA" evidence="7">
    <location>
        <begin position="11"/>
        <end position="138"/>
    </location>
</feature>
<feature type="domain" description="EamA" evidence="7">
    <location>
        <begin position="154"/>
        <end position="285"/>
    </location>
</feature>
<feature type="transmembrane region" description="Helical" evidence="6">
    <location>
        <begin position="214"/>
        <end position="235"/>
    </location>
</feature>
<dbReference type="PANTHER" id="PTHR32322">
    <property type="entry name" value="INNER MEMBRANE TRANSPORTER"/>
    <property type="match status" value="1"/>
</dbReference>
<feature type="transmembrane region" description="Helical" evidence="6">
    <location>
        <begin position="247"/>
        <end position="263"/>
    </location>
</feature>
<evidence type="ECO:0000256" key="6">
    <source>
        <dbReference type="SAM" id="Phobius"/>
    </source>
</evidence>
<comment type="similarity">
    <text evidence="2">Belongs to the EamA transporter family.</text>
</comment>
<dbReference type="Proteomes" id="UP001597101">
    <property type="component" value="Unassembled WGS sequence"/>
</dbReference>
<feature type="transmembrane region" description="Helical" evidence="6">
    <location>
        <begin position="124"/>
        <end position="142"/>
    </location>
</feature>
<sequence length="296" mass="31275">MASFFVPLAPIVFVCLWATGFVGARLGMPYAEPASFLALRYAIAFVLLALFALAMGAKWPRGRDAFHTLVVGALVHGVYLGMVFWAVRNGMPGGVSAIIVGLQPLLSAILAGAWLKEPITHRHWGSLAIGMAGVLLVLGPGLDANDSGITPVTIAACLLAVIAIATGTIYQKRFATTTDLRTGTALQYIGALIPTLAFAFAFESFQITWNGQSLFALAWLVTVLSISAVFLLMWLIREGSVARVSSLFFLVPAVASLMTWYLFGETLVPLQLAGMVLCATAVALAARKSGTAAAKV</sequence>
<reference evidence="9" key="1">
    <citation type="journal article" date="2019" name="Int. J. Syst. Evol. Microbiol.">
        <title>The Global Catalogue of Microorganisms (GCM) 10K type strain sequencing project: providing services to taxonomists for standard genome sequencing and annotation.</title>
        <authorList>
            <consortium name="The Broad Institute Genomics Platform"/>
            <consortium name="The Broad Institute Genome Sequencing Center for Infectious Disease"/>
            <person name="Wu L."/>
            <person name="Ma J."/>
        </authorList>
    </citation>
    <scope>NUCLEOTIDE SEQUENCE [LARGE SCALE GENOMIC DNA]</scope>
    <source>
        <strain evidence="9">CCUG 60023</strain>
    </source>
</reference>
<comment type="subcellular location">
    <subcellularLocation>
        <location evidence="1">Membrane</location>
        <topology evidence="1">Multi-pass membrane protein</topology>
    </subcellularLocation>
</comment>
<feature type="transmembrane region" description="Helical" evidence="6">
    <location>
        <begin position="182"/>
        <end position="202"/>
    </location>
</feature>
<name>A0ABW3FEV7_9HYPH</name>
<evidence type="ECO:0000313" key="9">
    <source>
        <dbReference type="Proteomes" id="UP001597101"/>
    </source>
</evidence>
<keyword evidence="3 6" id="KW-0812">Transmembrane</keyword>
<keyword evidence="5 6" id="KW-0472">Membrane</keyword>
<feature type="transmembrane region" description="Helical" evidence="6">
    <location>
        <begin position="93"/>
        <end position="115"/>
    </location>
</feature>
<gene>
    <name evidence="8" type="ORF">ACFQ14_00790</name>
</gene>
<dbReference type="Pfam" id="PF00892">
    <property type="entry name" value="EamA"/>
    <property type="match status" value="2"/>
</dbReference>
<keyword evidence="9" id="KW-1185">Reference proteome</keyword>
<evidence type="ECO:0000256" key="3">
    <source>
        <dbReference type="ARBA" id="ARBA00022692"/>
    </source>
</evidence>
<dbReference type="RefSeq" id="WP_377210791.1">
    <property type="nucleotide sequence ID" value="NZ_JBHTJV010000002.1"/>
</dbReference>
<feature type="transmembrane region" description="Helical" evidence="6">
    <location>
        <begin position="269"/>
        <end position="286"/>
    </location>
</feature>
<comment type="caution">
    <text evidence="8">The sequence shown here is derived from an EMBL/GenBank/DDBJ whole genome shotgun (WGS) entry which is preliminary data.</text>
</comment>
<evidence type="ECO:0000313" key="8">
    <source>
        <dbReference type="EMBL" id="MFD0914937.1"/>
    </source>
</evidence>
<evidence type="ECO:0000259" key="7">
    <source>
        <dbReference type="Pfam" id="PF00892"/>
    </source>
</evidence>
<feature type="transmembrane region" description="Helical" evidence="6">
    <location>
        <begin position="34"/>
        <end position="54"/>
    </location>
</feature>
<evidence type="ECO:0000256" key="5">
    <source>
        <dbReference type="ARBA" id="ARBA00023136"/>
    </source>
</evidence>
<evidence type="ECO:0000256" key="4">
    <source>
        <dbReference type="ARBA" id="ARBA00022989"/>
    </source>
</evidence>